<dbReference type="PROSITE" id="PS50983">
    <property type="entry name" value="FE_B12_PBP"/>
    <property type="match status" value="1"/>
</dbReference>
<dbReference type="InterPro" id="IPR002491">
    <property type="entry name" value="ABC_transptr_periplasmic_BD"/>
</dbReference>
<feature type="signal peptide" evidence="2">
    <location>
        <begin position="1"/>
        <end position="21"/>
    </location>
</feature>
<gene>
    <name evidence="4" type="ORF">BN1180_04516</name>
</gene>
<reference evidence="4 5" key="1">
    <citation type="journal article" date="2014" name="Genome Announc.">
        <title>Genome Sequence of Bacillus simplex Strain P558, Isolated from a Human Fecal Sample.</title>
        <authorList>
            <person name="Croce O."/>
            <person name="Hugon P."/>
            <person name="Lagier J.C."/>
            <person name="Bibi F."/>
            <person name="Robert C."/>
            <person name="Azhar E.I."/>
            <person name="Raoult D."/>
            <person name="Fournier P.E."/>
        </authorList>
    </citation>
    <scope>NUCLEOTIDE SEQUENCE [LARGE SCALE GENOMIC DNA]</scope>
    <source>
        <strain evidence="4 5">P558</strain>
    </source>
</reference>
<dbReference type="InterPro" id="IPR050902">
    <property type="entry name" value="ABC_Transporter_SBP"/>
</dbReference>
<evidence type="ECO:0000313" key="4">
    <source>
        <dbReference type="EMBL" id="CEG34319.1"/>
    </source>
</evidence>
<feature type="domain" description="Fe/B12 periplasmic-binding" evidence="3">
    <location>
        <begin position="61"/>
        <end position="329"/>
    </location>
</feature>
<dbReference type="RefSeq" id="WP_048679471.1">
    <property type="nucleotide sequence ID" value="NZ_CCXW01000001.1"/>
</dbReference>
<keyword evidence="5" id="KW-1185">Reference proteome</keyword>
<protein>
    <submittedName>
        <fullName evidence="4">ABC transporter periplasmic protein</fullName>
    </submittedName>
</protein>
<dbReference type="EMBL" id="CCXW01000001">
    <property type="protein sequence ID" value="CEG34319.1"/>
    <property type="molecule type" value="Genomic_DNA"/>
</dbReference>
<dbReference type="PANTHER" id="PTHR30535:SF7">
    <property type="entry name" value="IRON(III) DICITRATE-BINDING PROTEIN"/>
    <property type="match status" value="1"/>
</dbReference>
<name>A0AAN2PLT6_9BACI</name>
<comment type="caution">
    <text evidence="4">The sequence shown here is derived from an EMBL/GenBank/DDBJ whole genome shotgun (WGS) entry which is preliminary data.</text>
</comment>
<dbReference type="PROSITE" id="PS51257">
    <property type="entry name" value="PROKAR_LIPOPROTEIN"/>
    <property type="match status" value="1"/>
</dbReference>
<dbReference type="SUPFAM" id="SSF53807">
    <property type="entry name" value="Helical backbone' metal receptor"/>
    <property type="match status" value="1"/>
</dbReference>
<dbReference type="Pfam" id="PF01497">
    <property type="entry name" value="Peripla_BP_2"/>
    <property type="match status" value="1"/>
</dbReference>
<sequence length="329" mass="36087">MTGYRKILLSISLLAMMILAACNNSEEASKDGGKPSEKGGKETVVITNLDHESTYAEAPKRAVSLNQHATEIMLALGLQDSMAGTAYLDDEILPKYKEAYETVPVLSKEYPSKEVFFEAEPDFAYAGWKSAFTEQTLGTVQELKEAGINTYIHESSNTSTPTMEDVYKDIENIGRIFQVEEKAAEVIGEMQQDIKETTAKIETAGKPKNVFVYDSGEEVPRTAAKNNYMTGIISMAGGQNIFGDTEGGWPEVSWEEVVDRNPDVIAIIDYGDIPIKQKETFLLNKSELADVPAIRNKAIIVLPLSAGAEGIRAPIALRNVAEGLYPDKF</sequence>
<dbReference type="CDD" id="cd01148">
    <property type="entry name" value="TroA_a"/>
    <property type="match status" value="1"/>
</dbReference>
<evidence type="ECO:0000256" key="1">
    <source>
        <dbReference type="ARBA" id="ARBA00008814"/>
    </source>
</evidence>
<dbReference type="AlphaFoldDB" id="A0AAN2PLT6"/>
<accession>A0AAN2PLT6</accession>
<evidence type="ECO:0000313" key="5">
    <source>
        <dbReference type="Proteomes" id="UP000182110"/>
    </source>
</evidence>
<organism evidence="4 5">
    <name type="scientific">Peribacillus simplex</name>
    <dbReference type="NCBI Taxonomy" id="1478"/>
    <lineage>
        <taxon>Bacteria</taxon>
        <taxon>Bacillati</taxon>
        <taxon>Bacillota</taxon>
        <taxon>Bacilli</taxon>
        <taxon>Bacillales</taxon>
        <taxon>Bacillaceae</taxon>
        <taxon>Peribacillus</taxon>
    </lineage>
</organism>
<dbReference type="Proteomes" id="UP000182110">
    <property type="component" value="Unassembled WGS sequence"/>
</dbReference>
<keyword evidence="2" id="KW-0732">Signal</keyword>
<proteinExistence type="inferred from homology"/>
<feature type="chain" id="PRO_5042833574" evidence="2">
    <location>
        <begin position="22"/>
        <end position="329"/>
    </location>
</feature>
<dbReference type="PANTHER" id="PTHR30535">
    <property type="entry name" value="VITAMIN B12-BINDING PROTEIN"/>
    <property type="match status" value="1"/>
</dbReference>
<comment type="similarity">
    <text evidence="1">Belongs to the bacterial solute-binding protein 8 family.</text>
</comment>
<evidence type="ECO:0000259" key="3">
    <source>
        <dbReference type="PROSITE" id="PS50983"/>
    </source>
</evidence>
<evidence type="ECO:0000256" key="2">
    <source>
        <dbReference type="SAM" id="SignalP"/>
    </source>
</evidence>
<dbReference type="Gene3D" id="3.40.50.1980">
    <property type="entry name" value="Nitrogenase molybdenum iron protein domain"/>
    <property type="match status" value="2"/>
</dbReference>